<gene>
    <name evidence="1" type="ORF">LTR84_009529</name>
</gene>
<dbReference type="AlphaFoldDB" id="A0AAV9MX60"/>
<dbReference type="GeneID" id="89977688"/>
<sequence length="334" mass="37454">MALVEVQTVATPAVPRIKPIIRDVLVESRPNIPIKFNAISHLAYVNRPTVLTMKDLGLPEDLGISPVAVSQPFPLFTEEAIRIMRTEVFTKEVWDNCLQSTAFAKCQIRGHCPKYAPFMYNAWTDPKTLSIISDIAGIDLIPMIDIDIGNLNISVEDEGHDKDRVVNQSDDDVPITNWHYDSYPFVCVVMMSDASKMVGGETALRNGSGEIIKVRGPQMGSAVILQGRCISHQALAALGGGERITMITSFRPRDPMVRDTSVLTSIRPISNPSDLYFQWAQYRLEVLRARLAVMLQELEEQHRAQRPTDVSRIKQFLQLQEEWIAATNKEIVVV</sequence>
<evidence type="ECO:0000313" key="2">
    <source>
        <dbReference type="Proteomes" id="UP001358417"/>
    </source>
</evidence>
<protein>
    <recommendedName>
        <fullName evidence="3">Fe2OG dioxygenase domain-containing protein</fullName>
    </recommendedName>
</protein>
<comment type="caution">
    <text evidence="1">The sequence shown here is derived from an EMBL/GenBank/DDBJ whole genome shotgun (WGS) entry which is preliminary data.</text>
</comment>
<reference evidence="1 2" key="1">
    <citation type="submission" date="2023-08" db="EMBL/GenBank/DDBJ databases">
        <title>Black Yeasts Isolated from many extreme environments.</title>
        <authorList>
            <person name="Coleine C."/>
            <person name="Stajich J.E."/>
            <person name="Selbmann L."/>
        </authorList>
    </citation>
    <scope>NUCLEOTIDE SEQUENCE [LARGE SCALE GENOMIC DNA]</scope>
    <source>
        <strain evidence="1 2">CCFEE 5792</strain>
    </source>
</reference>
<evidence type="ECO:0008006" key="3">
    <source>
        <dbReference type="Google" id="ProtNLM"/>
    </source>
</evidence>
<keyword evidence="2" id="KW-1185">Reference proteome</keyword>
<dbReference type="Proteomes" id="UP001358417">
    <property type="component" value="Unassembled WGS sequence"/>
</dbReference>
<dbReference type="EMBL" id="JAVRRD010000039">
    <property type="protein sequence ID" value="KAK5045196.1"/>
    <property type="molecule type" value="Genomic_DNA"/>
</dbReference>
<name>A0AAV9MX60_9EURO</name>
<dbReference type="PANTHER" id="PTHR41677:SF1">
    <property type="entry name" value="FE2OG DIOXYGENASE DOMAIN-CONTAINING PROTEIN"/>
    <property type="match status" value="1"/>
</dbReference>
<dbReference type="PANTHER" id="PTHR41677">
    <property type="entry name" value="YALI0B19030P"/>
    <property type="match status" value="1"/>
</dbReference>
<accession>A0AAV9MX60</accession>
<dbReference type="RefSeq" id="XP_064700832.1">
    <property type="nucleotide sequence ID" value="XM_064853069.1"/>
</dbReference>
<evidence type="ECO:0000313" key="1">
    <source>
        <dbReference type="EMBL" id="KAK5045196.1"/>
    </source>
</evidence>
<organism evidence="1 2">
    <name type="scientific">Exophiala bonariae</name>
    <dbReference type="NCBI Taxonomy" id="1690606"/>
    <lineage>
        <taxon>Eukaryota</taxon>
        <taxon>Fungi</taxon>
        <taxon>Dikarya</taxon>
        <taxon>Ascomycota</taxon>
        <taxon>Pezizomycotina</taxon>
        <taxon>Eurotiomycetes</taxon>
        <taxon>Chaetothyriomycetidae</taxon>
        <taxon>Chaetothyriales</taxon>
        <taxon>Herpotrichiellaceae</taxon>
        <taxon>Exophiala</taxon>
    </lineage>
</organism>
<proteinExistence type="predicted"/>